<evidence type="ECO:0000256" key="1">
    <source>
        <dbReference type="SAM" id="MobiDB-lite"/>
    </source>
</evidence>
<feature type="region of interest" description="Disordered" evidence="1">
    <location>
        <begin position="142"/>
        <end position="163"/>
    </location>
</feature>
<dbReference type="STRING" id="31246.A0A183PTD7"/>
<accession>A0A183PTD7</accession>
<reference evidence="2 3" key="1">
    <citation type="submission" date="2018-11" db="EMBL/GenBank/DDBJ databases">
        <authorList>
            <consortium name="Pathogen Informatics"/>
        </authorList>
    </citation>
    <scope>NUCLEOTIDE SEQUENCE [LARGE SCALE GENOMIC DNA]</scope>
    <source>
        <strain>Denwood</strain>
        <strain evidence="3">Zambia</strain>
    </source>
</reference>
<dbReference type="Proteomes" id="UP000269396">
    <property type="component" value="Unassembled WGS sequence"/>
</dbReference>
<dbReference type="AlphaFoldDB" id="A0A183PTD7"/>
<proteinExistence type="predicted"/>
<protein>
    <submittedName>
        <fullName evidence="2">Uncharacterized protein</fullName>
    </submittedName>
</protein>
<gene>
    <name evidence="2" type="ORF">SMTD_LOCUS17623</name>
</gene>
<dbReference type="EMBL" id="UZAL01039024">
    <property type="protein sequence ID" value="VDP74745.1"/>
    <property type="molecule type" value="Genomic_DNA"/>
</dbReference>
<feature type="compositionally biased region" description="Polar residues" evidence="1">
    <location>
        <begin position="30"/>
        <end position="47"/>
    </location>
</feature>
<organism evidence="2 3">
    <name type="scientific">Schistosoma mattheei</name>
    <dbReference type="NCBI Taxonomy" id="31246"/>
    <lineage>
        <taxon>Eukaryota</taxon>
        <taxon>Metazoa</taxon>
        <taxon>Spiralia</taxon>
        <taxon>Lophotrochozoa</taxon>
        <taxon>Platyhelminthes</taxon>
        <taxon>Trematoda</taxon>
        <taxon>Digenea</taxon>
        <taxon>Strigeidida</taxon>
        <taxon>Schistosomatoidea</taxon>
        <taxon>Schistosomatidae</taxon>
        <taxon>Schistosoma</taxon>
    </lineage>
</organism>
<name>A0A183PTD7_9TREM</name>
<keyword evidence="3" id="KW-1185">Reference proteome</keyword>
<evidence type="ECO:0000313" key="2">
    <source>
        <dbReference type="EMBL" id="VDP74745.1"/>
    </source>
</evidence>
<feature type="region of interest" description="Disordered" evidence="1">
    <location>
        <begin position="21"/>
        <end position="49"/>
    </location>
</feature>
<evidence type="ECO:0000313" key="3">
    <source>
        <dbReference type="Proteomes" id="UP000269396"/>
    </source>
</evidence>
<dbReference type="CDD" id="cd11304">
    <property type="entry name" value="Cadherin_repeat"/>
    <property type="match status" value="1"/>
</dbReference>
<sequence length="548" mass="61276">MNKGIVLYDQPFEDHNYKVVKGNQKRSDQEYQSESSPLTDTNTQSTAPEPVVRLSVYEKPDQVISKLYAEDPDAGDNGAVFYLLEEFYDLSVDKIKPNPLIRVQPETGELILIRILAAILISAVFCVTKPCSRNRHGNRCANGRHDRLRNRPPTYPGGRDSNNGIIVDENGSFINGTMDQRGFPVSNGSHHTTFHRPPGPLNGDVCMDNWLHHVRDSQANYGNISFPFHSPSNDSENDISNDQHILINPRYNNQTENHMNETPQVTYENLRNSQLHDIHISPDLASANLSLSSRNNDQAVAVRVLNQQMSTDGLDEIQDQIFLPRSNRLSGITIGYSNDSMTSTSNSALPAFNIKLDPVNAFCVTRPIPVVSKIICNFNEDQMDSQITENSEALHEANPMNSTHFKMNLPDNPLDDRLIRHQGKRLVTTVPKLGTFYNCMTVSHRSNLGVEQIISFEEHASDSGRGGSEEELTVQNCDPHKAETIISNMNPEEGVSIWNESTIQNDASLNSNLTDKSDVSLSNPWFETTASPMGSDYQRKDPFCMSTS</sequence>